<proteinExistence type="predicted"/>
<comment type="caution">
    <text evidence="3">The sequence shown here is derived from an EMBL/GenBank/DDBJ whole genome shotgun (WGS) entry which is preliminary data.</text>
</comment>
<dbReference type="Proteomes" id="UP000614272">
    <property type="component" value="Unassembled WGS sequence"/>
</dbReference>
<keyword evidence="4" id="KW-1185">Reference proteome</keyword>
<evidence type="ECO:0000256" key="1">
    <source>
        <dbReference type="SAM" id="Phobius"/>
    </source>
</evidence>
<evidence type="ECO:0000313" key="3">
    <source>
        <dbReference type="EMBL" id="GGD68177.1"/>
    </source>
</evidence>
<feature type="domain" description="Signal transduction histidine kinase internal region" evidence="2">
    <location>
        <begin position="155"/>
        <end position="232"/>
    </location>
</feature>
<feature type="transmembrane region" description="Helical" evidence="1">
    <location>
        <begin position="78"/>
        <end position="97"/>
    </location>
</feature>
<sequence>MKFASYWPLQLISWTAVYLLFCVMILARPLLIYTEFLYAAILIIFTAAGSHLLRWVYKKYLLFSSVWVQGSSLIMGSVLVASLATLVLIASVFIVSATDFGNPIPASQRALVVSRVFWGNVVNMLAVMLLWSAIYFAIQKVRQLKQTRELLQQSQLDVLINQLKPHFLFNSINNIRALILEDQEKARDMLSSLADMLRYSLSSQSDIKVPVCQEMQFVQDYVALCSIQFEQALQFSAKIDEGCQQALIPRMLLQLCVENAVKHGISQRADGGKIDLFIDRNGQQLVIRLFNDGKIRRNSDTTGIGLRNIQQRLQLLYKKQAAVELCVIDNRVLTHIQLPLEYVQ</sequence>
<dbReference type="InterPro" id="IPR010559">
    <property type="entry name" value="Sig_transdc_His_kin_internal"/>
</dbReference>
<dbReference type="PANTHER" id="PTHR34220:SF7">
    <property type="entry name" value="SENSOR HISTIDINE KINASE YPDA"/>
    <property type="match status" value="1"/>
</dbReference>
<dbReference type="InterPro" id="IPR050640">
    <property type="entry name" value="Bact_2-comp_sensor_kinase"/>
</dbReference>
<keyword evidence="1" id="KW-0812">Transmembrane</keyword>
<organism evidence="3 4">
    <name type="scientific">Lacimicrobium alkaliphilum</name>
    <dbReference type="NCBI Taxonomy" id="1526571"/>
    <lineage>
        <taxon>Bacteria</taxon>
        <taxon>Pseudomonadati</taxon>
        <taxon>Pseudomonadota</taxon>
        <taxon>Gammaproteobacteria</taxon>
        <taxon>Alteromonadales</taxon>
        <taxon>Alteromonadaceae</taxon>
        <taxon>Lacimicrobium</taxon>
    </lineage>
</organism>
<feature type="transmembrane region" description="Helical" evidence="1">
    <location>
        <begin position="37"/>
        <end position="57"/>
    </location>
</feature>
<name>A0ABQ1RIJ3_9ALTE</name>
<dbReference type="Gene3D" id="3.30.565.10">
    <property type="entry name" value="Histidine kinase-like ATPase, C-terminal domain"/>
    <property type="match status" value="1"/>
</dbReference>
<dbReference type="SUPFAM" id="SSF55874">
    <property type="entry name" value="ATPase domain of HSP90 chaperone/DNA topoisomerase II/histidine kinase"/>
    <property type="match status" value="1"/>
</dbReference>
<keyword evidence="1" id="KW-1133">Transmembrane helix</keyword>
<evidence type="ECO:0000259" key="2">
    <source>
        <dbReference type="Pfam" id="PF06580"/>
    </source>
</evidence>
<feature type="transmembrane region" description="Helical" evidence="1">
    <location>
        <begin position="12"/>
        <end position="31"/>
    </location>
</feature>
<keyword evidence="1" id="KW-0472">Membrane</keyword>
<dbReference type="EMBL" id="BMGJ01000009">
    <property type="protein sequence ID" value="GGD68177.1"/>
    <property type="molecule type" value="Genomic_DNA"/>
</dbReference>
<dbReference type="Pfam" id="PF06580">
    <property type="entry name" value="His_kinase"/>
    <property type="match status" value="1"/>
</dbReference>
<protein>
    <recommendedName>
        <fullName evidence="2">Signal transduction histidine kinase internal region domain-containing protein</fullName>
    </recommendedName>
</protein>
<gene>
    <name evidence="3" type="ORF">GCM10011357_24070</name>
</gene>
<accession>A0ABQ1RIJ3</accession>
<evidence type="ECO:0000313" key="4">
    <source>
        <dbReference type="Proteomes" id="UP000614272"/>
    </source>
</evidence>
<dbReference type="PANTHER" id="PTHR34220">
    <property type="entry name" value="SENSOR HISTIDINE KINASE YPDA"/>
    <property type="match status" value="1"/>
</dbReference>
<dbReference type="RefSeq" id="WP_099035107.1">
    <property type="nucleotide sequence ID" value="NZ_BMGJ01000009.1"/>
</dbReference>
<feature type="transmembrane region" description="Helical" evidence="1">
    <location>
        <begin position="117"/>
        <end position="138"/>
    </location>
</feature>
<dbReference type="InterPro" id="IPR036890">
    <property type="entry name" value="HATPase_C_sf"/>
</dbReference>
<reference evidence="4" key="1">
    <citation type="journal article" date="2019" name="Int. J. Syst. Evol. Microbiol.">
        <title>The Global Catalogue of Microorganisms (GCM) 10K type strain sequencing project: providing services to taxonomists for standard genome sequencing and annotation.</title>
        <authorList>
            <consortium name="The Broad Institute Genomics Platform"/>
            <consortium name="The Broad Institute Genome Sequencing Center for Infectious Disease"/>
            <person name="Wu L."/>
            <person name="Ma J."/>
        </authorList>
    </citation>
    <scope>NUCLEOTIDE SEQUENCE [LARGE SCALE GENOMIC DNA]</scope>
    <source>
        <strain evidence="4">CGMCC 1.12923</strain>
    </source>
</reference>